<evidence type="ECO:0000259" key="1">
    <source>
        <dbReference type="PROSITE" id="PS51819"/>
    </source>
</evidence>
<dbReference type="InterPro" id="IPR029068">
    <property type="entry name" value="Glyas_Bleomycin-R_OHBP_Dase"/>
</dbReference>
<reference evidence="2" key="1">
    <citation type="journal article" date="2014" name="Int. J. Syst. Evol. Microbiol.">
        <title>Complete genome sequence of Corynebacterium casei LMG S-19264T (=DSM 44701T), isolated from a smear-ripened cheese.</title>
        <authorList>
            <consortium name="US DOE Joint Genome Institute (JGI-PGF)"/>
            <person name="Walter F."/>
            <person name="Albersmeier A."/>
            <person name="Kalinowski J."/>
            <person name="Ruckert C."/>
        </authorList>
    </citation>
    <scope>NUCLEOTIDE SEQUENCE</scope>
    <source>
        <strain evidence="2">CGMCC 4.7110</strain>
    </source>
</reference>
<proteinExistence type="predicted"/>
<comment type="caution">
    <text evidence="2">The sequence shown here is derived from an EMBL/GenBank/DDBJ whole genome shotgun (WGS) entry which is preliminary data.</text>
</comment>
<evidence type="ECO:0000313" key="2">
    <source>
        <dbReference type="EMBL" id="GGM98032.1"/>
    </source>
</evidence>
<dbReference type="Pfam" id="PF13669">
    <property type="entry name" value="Glyoxalase_4"/>
    <property type="match status" value="1"/>
</dbReference>
<name>A0A918CPD9_9ACTN</name>
<dbReference type="RefSeq" id="WP_189262117.1">
    <property type="nucleotide sequence ID" value="NZ_BMML01000003.1"/>
</dbReference>
<dbReference type="Proteomes" id="UP000653411">
    <property type="component" value="Unassembled WGS sequence"/>
</dbReference>
<dbReference type="PROSITE" id="PS51819">
    <property type="entry name" value="VOC"/>
    <property type="match status" value="1"/>
</dbReference>
<gene>
    <name evidence="2" type="ORF">GCM10011578_018720</name>
</gene>
<dbReference type="InterPro" id="IPR037523">
    <property type="entry name" value="VOC_core"/>
</dbReference>
<reference evidence="2" key="2">
    <citation type="submission" date="2020-09" db="EMBL/GenBank/DDBJ databases">
        <authorList>
            <person name="Sun Q."/>
            <person name="Zhou Y."/>
        </authorList>
    </citation>
    <scope>NUCLEOTIDE SEQUENCE</scope>
    <source>
        <strain evidence="2">CGMCC 4.7110</strain>
    </source>
</reference>
<feature type="domain" description="VOC" evidence="1">
    <location>
        <begin position="4"/>
        <end position="140"/>
    </location>
</feature>
<sequence length="175" mass="18787">MIVPGDMFEICFVVRNLEAAVEQYHKAFGYTFSVILDGVLPTREAATQDDSVPPLRMAVSREQHPQIELLEAVPGTHLVPPAGTGLHHLGYYVDDLSAASRALAALGVPLVRGGVADGVSPVSWAYHAMGDGTLVELVDRQSAPLRAMITVGQVPPSPWARQVIRLADGWRPADS</sequence>
<organism evidence="2 3">
    <name type="scientific">Streptomyces fuscichromogenes</name>
    <dbReference type="NCBI Taxonomy" id="1324013"/>
    <lineage>
        <taxon>Bacteria</taxon>
        <taxon>Bacillati</taxon>
        <taxon>Actinomycetota</taxon>
        <taxon>Actinomycetes</taxon>
        <taxon>Kitasatosporales</taxon>
        <taxon>Streptomycetaceae</taxon>
        <taxon>Streptomyces</taxon>
    </lineage>
</organism>
<accession>A0A918CPD9</accession>
<dbReference type="SUPFAM" id="SSF54593">
    <property type="entry name" value="Glyoxalase/Bleomycin resistance protein/Dihydroxybiphenyl dioxygenase"/>
    <property type="match status" value="1"/>
</dbReference>
<protein>
    <recommendedName>
        <fullName evidence="1">VOC domain-containing protein</fullName>
    </recommendedName>
</protein>
<dbReference type="EMBL" id="BMML01000003">
    <property type="protein sequence ID" value="GGM98032.1"/>
    <property type="molecule type" value="Genomic_DNA"/>
</dbReference>
<dbReference type="Gene3D" id="3.10.180.10">
    <property type="entry name" value="2,3-Dihydroxybiphenyl 1,2-Dioxygenase, domain 1"/>
    <property type="match status" value="1"/>
</dbReference>
<dbReference type="AlphaFoldDB" id="A0A918CPD9"/>
<keyword evidence="3" id="KW-1185">Reference proteome</keyword>
<evidence type="ECO:0000313" key="3">
    <source>
        <dbReference type="Proteomes" id="UP000653411"/>
    </source>
</evidence>